<evidence type="ECO:0000313" key="11">
    <source>
        <dbReference type="EMBL" id="SHK03313.1"/>
    </source>
</evidence>
<dbReference type="PANTHER" id="PTHR43197">
    <property type="entry name" value="UTP--GLUCOSE-1-PHOSPHATE URIDYLYLTRANSFERASE"/>
    <property type="match status" value="1"/>
</dbReference>
<evidence type="ECO:0000256" key="4">
    <source>
        <dbReference type="ARBA" id="ARBA00022679"/>
    </source>
</evidence>
<dbReference type="Proteomes" id="UP000324252">
    <property type="component" value="Unassembled WGS sequence"/>
</dbReference>
<evidence type="ECO:0000256" key="7">
    <source>
        <dbReference type="ARBA" id="ARBA00031959"/>
    </source>
</evidence>
<dbReference type="EC" id="2.7.7.9" evidence="2"/>
<evidence type="ECO:0000256" key="9">
    <source>
        <dbReference type="ARBA" id="ARBA00048128"/>
    </source>
</evidence>
<dbReference type="InterPro" id="IPR029044">
    <property type="entry name" value="Nucleotide-diphossugar_trans"/>
</dbReference>
<sequence>MTATRTVILPLAGNGTRMRPATDAIAKELLPVYDTPLLHFALEEAVASGARRLVLVTRATKPGISEYVETLLSQPGSLLADIEVRFAEQAEPNGLGHAVLCARTFALPGPVGVILPDDLILGRPALAEMVAAFDPERMKCLAAAQTVDRSECQRYGIFDLATPSGRSVVLSARTLVEKPDPADAPSDLAVVGRYILSHDIWDVLERTPAGAGGEIQLTDAIAALGGLCAFRFSGRRFDCGSKEGWFSATEAYRKSRLANETVAAE</sequence>
<feature type="domain" description="Nucleotidyl transferase" evidence="10">
    <location>
        <begin position="12"/>
        <end position="224"/>
    </location>
</feature>
<evidence type="ECO:0000256" key="5">
    <source>
        <dbReference type="ARBA" id="ARBA00022695"/>
    </source>
</evidence>
<dbReference type="InterPro" id="IPR005771">
    <property type="entry name" value="GalU_uridylyltTrfase_bac/arc"/>
</dbReference>
<dbReference type="InterPro" id="IPR005835">
    <property type="entry name" value="NTP_transferase_dom"/>
</dbReference>
<evidence type="ECO:0000256" key="8">
    <source>
        <dbReference type="ARBA" id="ARBA00032341"/>
    </source>
</evidence>
<dbReference type="Gene3D" id="3.90.550.10">
    <property type="entry name" value="Spore Coat Polysaccharide Biosynthesis Protein SpsA, Chain A"/>
    <property type="match status" value="1"/>
</dbReference>
<protein>
    <recommendedName>
        <fullName evidence="3">UTP--glucose-1-phosphate uridylyltransferase</fullName>
        <ecNumber evidence="2">2.7.7.9</ecNumber>
    </recommendedName>
    <alternativeName>
        <fullName evidence="6">Alpha-D-glucosyl-1-phosphate uridylyltransferase</fullName>
    </alternativeName>
    <alternativeName>
        <fullName evidence="7">UDP-glucose pyrophosphorylase</fullName>
    </alternativeName>
    <alternativeName>
        <fullName evidence="8">Uridine diphosphoglucose pyrophosphorylase</fullName>
    </alternativeName>
</protein>
<dbReference type="PANTHER" id="PTHR43197:SF1">
    <property type="entry name" value="UTP--GLUCOSE-1-PHOSPHATE URIDYLYLTRANSFERASE"/>
    <property type="match status" value="1"/>
</dbReference>
<keyword evidence="4 11" id="KW-0808">Transferase</keyword>
<dbReference type="OrthoDB" id="9803306at2"/>
<organism evidence="11 12">
    <name type="scientific">Lutimaribacter pacificus</name>
    <dbReference type="NCBI Taxonomy" id="391948"/>
    <lineage>
        <taxon>Bacteria</taxon>
        <taxon>Pseudomonadati</taxon>
        <taxon>Pseudomonadota</taxon>
        <taxon>Alphaproteobacteria</taxon>
        <taxon>Rhodobacterales</taxon>
        <taxon>Roseobacteraceae</taxon>
        <taxon>Lutimaribacter</taxon>
    </lineage>
</organism>
<proteinExistence type="inferred from homology"/>
<dbReference type="RefSeq" id="WP_149789287.1">
    <property type="nucleotide sequence ID" value="NZ_FNIO01000008.1"/>
</dbReference>
<dbReference type="Pfam" id="PF00483">
    <property type="entry name" value="NTP_transferase"/>
    <property type="match status" value="1"/>
</dbReference>
<name>A0A1H0LU58_9RHOB</name>
<evidence type="ECO:0000256" key="3">
    <source>
        <dbReference type="ARBA" id="ARBA00019048"/>
    </source>
</evidence>
<dbReference type="AlphaFoldDB" id="A0A1H0LU58"/>
<evidence type="ECO:0000256" key="1">
    <source>
        <dbReference type="ARBA" id="ARBA00006890"/>
    </source>
</evidence>
<dbReference type="SUPFAM" id="SSF53448">
    <property type="entry name" value="Nucleotide-diphospho-sugar transferases"/>
    <property type="match status" value="1"/>
</dbReference>
<keyword evidence="5 11" id="KW-0548">Nucleotidyltransferase</keyword>
<evidence type="ECO:0000256" key="6">
    <source>
        <dbReference type="ARBA" id="ARBA00031455"/>
    </source>
</evidence>
<dbReference type="GO" id="GO:0003983">
    <property type="term" value="F:UTP:glucose-1-phosphate uridylyltransferase activity"/>
    <property type="evidence" value="ECO:0007669"/>
    <property type="project" value="UniProtKB-EC"/>
</dbReference>
<keyword evidence="12" id="KW-1185">Reference proteome</keyword>
<dbReference type="GO" id="GO:0006011">
    <property type="term" value="P:UDP-alpha-D-glucose metabolic process"/>
    <property type="evidence" value="ECO:0007669"/>
    <property type="project" value="InterPro"/>
</dbReference>
<evidence type="ECO:0000259" key="10">
    <source>
        <dbReference type="Pfam" id="PF00483"/>
    </source>
</evidence>
<reference evidence="11 12" key="1">
    <citation type="submission" date="2016-11" db="EMBL/GenBank/DDBJ databases">
        <authorList>
            <person name="Varghese N."/>
            <person name="Submissions S."/>
        </authorList>
    </citation>
    <scope>NUCLEOTIDE SEQUENCE [LARGE SCALE GENOMIC DNA]</scope>
    <source>
        <strain evidence="11 12">DSM 29620</strain>
    </source>
</reference>
<evidence type="ECO:0000313" key="12">
    <source>
        <dbReference type="Proteomes" id="UP000324252"/>
    </source>
</evidence>
<comment type="catalytic activity">
    <reaction evidence="9">
        <text>alpha-D-glucose 1-phosphate + UTP + H(+) = UDP-alpha-D-glucose + diphosphate</text>
        <dbReference type="Rhea" id="RHEA:19889"/>
        <dbReference type="ChEBI" id="CHEBI:15378"/>
        <dbReference type="ChEBI" id="CHEBI:33019"/>
        <dbReference type="ChEBI" id="CHEBI:46398"/>
        <dbReference type="ChEBI" id="CHEBI:58601"/>
        <dbReference type="ChEBI" id="CHEBI:58885"/>
        <dbReference type="EC" id="2.7.7.9"/>
    </reaction>
</comment>
<dbReference type="EMBL" id="FQZZ01000003">
    <property type="protein sequence ID" value="SHK03313.1"/>
    <property type="molecule type" value="Genomic_DNA"/>
</dbReference>
<evidence type="ECO:0000256" key="2">
    <source>
        <dbReference type="ARBA" id="ARBA00012415"/>
    </source>
</evidence>
<gene>
    <name evidence="11" type="ORF">SAMN05444142_10321</name>
</gene>
<comment type="similarity">
    <text evidence="1">Belongs to the UDPGP type 2 family.</text>
</comment>
<accession>A0A1H0LU58</accession>